<dbReference type="Proteomes" id="UP000198928">
    <property type="component" value="Unassembled WGS sequence"/>
</dbReference>
<feature type="region of interest" description="Disordered" evidence="1">
    <location>
        <begin position="58"/>
        <end position="93"/>
    </location>
</feature>
<gene>
    <name evidence="3" type="ORF">SAMN05192584_107226</name>
</gene>
<dbReference type="EMBL" id="FOSG01000007">
    <property type="protein sequence ID" value="SFK62931.1"/>
    <property type="molecule type" value="Genomic_DNA"/>
</dbReference>
<keyword evidence="2" id="KW-1133">Transmembrane helix</keyword>
<keyword evidence="4" id="KW-1185">Reference proteome</keyword>
<sequence>MPRGAEQGGGARLNIRYRIEQVADLPPVLAAVLGIFVLALLVGVVWGLLRLPDHTKLRSPAARERAKRRKESQKRQKKLRSRRESLQRKAGRR</sequence>
<reference evidence="4" key="1">
    <citation type="submission" date="2016-10" db="EMBL/GenBank/DDBJ databases">
        <authorList>
            <person name="Varghese N."/>
            <person name="Submissions S."/>
        </authorList>
    </citation>
    <scope>NUCLEOTIDE SEQUENCE [LARGE SCALE GENOMIC DNA]</scope>
    <source>
        <strain evidence="4">PL19</strain>
    </source>
</reference>
<feature type="transmembrane region" description="Helical" evidence="2">
    <location>
        <begin position="28"/>
        <end position="49"/>
    </location>
</feature>
<dbReference type="AlphaFoldDB" id="A0A1I4B4F6"/>
<accession>A0A1I4B4F6</accession>
<evidence type="ECO:0000313" key="4">
    <source>
        <dbReference type="Proteomes" id="UP000198928"/>
    </source>
</evidence>
<organism evidence="3 4">
    <name type="scientific">Streptomyces pini</name>
    <dbReference type="NCBI Taxonomy" id="1520580"/>
    <lineage>
        <taxon>Bacteria</taxon>
        <taxon>Bacillati</taxon>
        <taxon>Actinomycetota</taxon>
        <taxon>Actinomycetes</taxon>
        <taxon>Kitasatosporales</taxon>
        <taxon>Streptomycetaceae</taxon>
        <taxon>Streptomyces</taxon>
    </lineage>
</organism>
<evidence type="ECO:0000256" key="2">
    <source>
        <dbReference type="SAM" id="Phobius"/>
    </source>
</evidence>
<evidence type="ECO:0000256" key="1">
    <source>
        <dbReference type="SAM" id="MobiDB-lite"/>
    </source>
</evidence>
<name>A0A1I4B4F6_9ACTN</name>
<evidence type="ECO:0000313" key="3">
    <source>
        <dbReference type="EMBL" id="SFK62931.1"/>
    </source>
</evidence>
<proteinExistence type="predicted"/>
<keyword evidence="2" id="KW-0472">Membrane</keyword>
<protein>
    <submittedName>
        <fullName evidence="3">Uncharacterized protein</fullName>
    </submittedName>
</protein>
<feature type="compositionally biased region" description="Basic residues" evidence="1">
    <location>
        <begin position="65"/>
        <end position="81"/>
    </location>
</feature>
<keyword evidence="2" id="KW-0812">Transmembrane</keyword>